<name>A0ABZ2U560_9ACTN</name>
<feature type="domain" description="Mce/MlaD" evidence="2">
    <location>
        <begin position="59"/>
        <end position="134"/>
    </location>
</feature>
<evidence type="ECO:0000313" key="3">
    <source>
        <dbReference type="EMBL" id="WYY08006.1"/>
    </source>
</evidence>
<dbReference type="PANTHER" id="PTHR33371">
    <property type="entry name" value="INTERMEMBRANE PHOSPHOLIPID TRANSPORT SYSTEM BINDING PROTEIN MLAD-RELATED"/>
    <property type="match status" value="1"/>
</dbReference>
<sequence>MFLVRLIDVFVGVLEFIFKPGRRNAGASPAVLGTAGIVVLVVLMVAAIGVPQLAYHSSTSPYTAELHNAGGLTTADPVLVAGVPAGRIESIDLAGDRVRVGFRLDNDQPLGNQTRSDVRLRTVLGKRYLEIVPGGTGSVGPDNTIPLSRTGTSYTLDDLSDDAVTTSAAIDPEVMRTLMSTMQSLVPDPETLTASMDGISGAAFAVTNSGRQLDHLLSLAKRLATVSADQADSISTAFGNAQAVAQMLVVRRHVLTRLADNLRQVLKSMATAFPQVPMGELMKNVTAVTATLSANADQVSAILTHLPPSLRTITDATGNGNWADVTSPAAIIPDNMLCVLGVMKGCK</sequence>
<keyword evidence="1" id="KW-0812">Transmembrane</keyword>
<dbReference type="InterPro" id="IPR003399">
    <property type="entry name" value="Mce/MlaD"/>
</dbReference>
<evidence type="ECO:0000313" key="4">
    <source>
        <dbReference type="Proteomes" id="UP001479933"/>
    </source>
</evidence>
<dbReference type="Proteomes" id="UP001479933">
    <property type="component" value="Chromosome"/>
</dbReference>
<dbReference type="EMBL" id="CP136137">
    <property type="protein sequence ID" value="WYY08006.1"/>
    <property type="molecule type" value="Genomic_DNA"/>
</dbReference>
<accession>A0ABZ2U560</accession>
<dbReference type="Pfam" id="PF02470">
    <property type="entry name" value="MlaD"/>
    <property type="match status" value="1"/>
</dbReference>
<feature type="transmembrane region" description="Helical" evidence="1">
    <location>
        <begin position="30"/>
        <end position="50"/>
    </location>
</feature>
<dbReference type="RefSeq" id="WP_066167269.1">
    <property type="nucleotide sequence ID" value="NZ_CP136137.1"/>
</dbReference>
<organism evidence="3 4">
    <name type="scientific">Gordonia hydrophobica</name>
    <dbReference type="NCBI Taxonomy" id="40516"/>
    <lineage>
        <taxon>Bacteria</taxon>
        <taxon>Bacillati</taxon>
        <taxon>Actinomycetota</taxon>
        <taxon>Actinomycetes</taxon>
        <taxon>Mycobacteriales</taxon>
        <taxon>Gordoniaceae</taxon>
        <taxon>Gordonia</taxon>
    </lineage>
</organism>
<gene>
    <name evidence="3" type="ORF">RVF87_02665</name>
</gene>
<dbReference type="PANTHER" id="PTHR33371:SF18">
    <property type="entry name" value="MCE-FAMILY PROTEIN MCE3C"/>
    <property type="match status" value="1"/>
</dbReference>
<proteinExistence type="predicted"/>
<dbReference type="InterPro" id="IPR052336">
    <property type="entry name" value="MlaD_Phospholipid_Transporter"/>
</dbReference>
<evidence type="ECO:0000256" key="1">
    <source>
        <dbReference type="SAM" id="Phobius"/>
    </source>
</evidence>
<keyword evidence="4" id="KW-1185">Reference proteome</keyword>
<protein>
    <submittedName>
        <fullName evidence="3">MlaD family protein</fullName>
    </submittedName>
</protein>
<reference evidence="3 4" key="1">
    <citation type="journal article" date="2023" name="Virus Evol.">
        <title>Computational host range prediction-The good, the bad, and the ugly.</title>
        <authorList>
            <person name="Howell A.A."/>
            <person name="Versoza C.J."/>
            <person name="Pfeifer S.P."/>
        </authorList>
    </citation>
    <scope>NUCLEOTIDE SEQUENCE [LARGE SCALE GENOMIC DNA]</scope>
    <source>
        <strain evidence="3 4">1610/1b</strain>
    </source>
</reference>
<keyword evidence="1" id="KW-1133">Transmembrane helix</keyword>
<keyword evidence="1" id="KW-0472">Membrane</keyword>
<evidence type="ECO:0000259" key="2">
    <source>
        <dbReference type="Pfam" id="PF02470"/>
    </source>
</evidence>